<feature type="binding site" evidence="7">
    <location>
        <position position="153"/>
    </location>
    <ligand>
        <name>Mg(2+)</name>
        <dbReference type="ChEBI" id="CHEBI:18420"/>
    </ligand>
</feature>
<evidence type="ECO:0000256" key="4">
    <source>
        <dbReference type="ARBA" id="ARBA00022692"/>
    </source>
</evidence>
<keyword evidence="5 8" id="KW-1133">Transmembrane helix</keyword>
<feature type="transmembrane region" description="Helical" evidence="8">
    <location>
        <begin position="6"/>
        <end position="23"/>
    </location>
</feature>
<dbReference type="GO" id="GO:0005886">
    <property type="term" value="C:plasma membrane"/>
    <property type="evidence" value="ECO:0007669"/>
    <property type="project" value="UniProtKB-SubCell"/>
</dbReference>
<protein>
    <submittedName>
        <fullName evidence="9">Putative Glycosyl transferase 4 family protein</fullName>
    </submittedName>
</protein>
<evidence type="ECO:0000256" key="2">
    <source>
        <dbReference type="ARBA" id="ARBA00022475"/>
    </source>
</evidence>
<dbReference type="GO" id="GO:0016780">
    <property type="term" value="F:phosphotransferase activity, for other substituted phosphate groups"/>
    <property type="evidence" value="ECO:0007669"/>
    <property type="project" value="InterPro"/>
</dbReference>
<sequence>MSRSSALLIVAAFALSMVGVWWWRTIALRLNIVSVPNTRTLHTGAIPVGGGIVIAVVWLLCITFLYLTGSIEQNDYLAFFVGGGLLAVVGAIDDATNINPLFRFFSQILLVAWGLYWLGGFPVLLIFSRSLDLGWFGFLLGVWCGLWMINLINFMDGVDGMLASGTIFICLCMGAFLYLEGDVIFATLLFLLAVTSSAFLWFNWPPARLFMGDVGSVFLGYTLAMLVIATTREHPTLIWVWFIVMGYFLTDTTTTLLIRMRLVRPFYGTHRHHAYQSIARRTDNHLLVTRGVLLVNILWLLPLAILAYVFRDYGPLFLIVALTPLAFFCAKQGVLYELK</sequence>
<accession>A0A7D9H313</accession>
<evidence type="ECO:0000256" key="7">
    <source>
        <dbReference type="PIRSR" id="PIRSR600715-1"/>
    </source>
</evidence>
<organism evidence="9">
    <name type="scientific">uncultured Woeseiaceae bacterium</name>
    <dbReference type="NCBI Taxonomy" id="1983305"/>
    <lineage>
        <taxon>Bacteria</taxon>
        <taxon>Pseudomonadati</taxon>
        <taxon>Pseudomonadota</taxon>
        <taxon>Gammaproteobacteria</taxon>
        <taxon>Woeseiales</taxon>
        <taxon>Woeseiaceae</taxon>
        <taxon>environmental samples</taxon>
    </lineage>
</organism>
<keyword evidence="4 8" id="KW-0812">Transmembrane</keyword>
<dbReference type="GO" id="GO:0044038">
    <property type="term" value="P:cell wall macromolecule biosynthetic process"/>
    <property type="evidence" value="ECO:0007669"/>
    <property type="project" value="TreeGrafter"/>
</dbReference>
<comment type="cofactor">
    <cofactor evidence="7">
        <name>Mg(2+)</name>
        <dbReference type="ChEBI" id="CHEBI:18420"/>
    </cofactor>
</comment>
<dbReference type="GO" id="GO:0009103">
    <property type="term" value="P:lipopolysaccharide biosynthetic process"/>
    <property type="evidence" value="ECO:0007669"/>
    <property type="project" value="TreeGrafter"/>
</dbReference>
<dbReference type="AlphaFoldDB" id="A0A7D9H313"/>
<feature type="transmembrane region" description="Helical" evidence="8">
    <location>
        <begin position="44"/>
        <end position="67"/>
    </location>
</feature>
<feature type="transmembrane region" description="Helical" evidence="8">
    <location>
        <begin position="287"/>
        <end position="310"/>
    </location>
</feature>
<evidence type="ECO:0000256" key="6">
    <source>
        <dbReference type="ARBA" id="ARBA00023136"/>
    </source>
</evidence>
<keyword evidence="6 8" id="KW-0472">Membrane</keyword>
<reference evidence="9" key="1">
    <citation type="submission" date="2019-07" db="EMBL/GenBank/DDBJ databases">
        <authorList>
            <person name="Weber M."/>
            <person name="Kostadinov I."/>
            <person name="Kostadinov D I."/>
        </authorList>
    </citation>
    <scope>NUCLEOTIDE SEQUENCE</scope>
    <source>
        <strain evidence="9">Gfbio:sag-sample-b02:053724c1-46a9-4a36-b237-ea2bf867836b</strain>
    </source>
</reference>
<keyword evidence="3 9" id="KW-0808">Transferase</keyword>
<proteinExistence type="predicted"/>
<feature type="binding site" evidence="7">
    <location>
        <position position="213"/>
    </location>
    <ligand>
        <name>Mg(2+)</name>
        <dbReference type="ChEBI" id="CHEBI:18420"/>
    </ligand>
</feature>
<dbReference type="GO" id="GO:0046872">
    <property type="term" value="F:metal ion binding"/>
    <property type="evidence" value="ECO:0007669"/>
    <property type="project" value="UniProtKB-KW"/>
</dbReference>
<feature type="transmembrane region" description="Helical" evidence="8">
    <location>
        <begin position="184"/>
        <end position="202"/>
    </location>
</feature>
<dbReference type="InterPro" id="IPR000715">
    <property type="entry name" value="Glycosyl_transferase_4"/>
</dbReference>
<feature type="transmembrane region" description="Helical" evidence="8">
    <location>
        <begin position="209"/>
        <end position="231"/>
    </location>
</feature>
<keyword evidence="7" id="KW-0479">Metal-binding</keyword>
<dbReference type="Pfam" id="PF00953">
    <property type="entry name" value="Glycos_transf_4"/>
    <property type="match status" value="1"/>
</dbReference>
<feature type="transmembrane region" description="Helical" evidence="8">
    <location>
        <begin position="237"/>
        <end position="258"/>
    </location>
</feature>
<feature type="transmembrane region" description="Helical" evidence="8">
    <location>
        <begin position="73"/>
        <end position="92"/>
    </location>
</feature>
<comment type="subcellular location">
    <subcellularLocation>
        <location evidence="1">Cell membrane</location>
        <topology evidence="1">Multi-pass membrane protein</topology>
    </subcellularLocation>
</comment>
<feature type="transmembrane region" description="Helical" evidence="8">
    <location>
        <begin position="316"/>
        <end position="336"/>
    </location>
</feature>
<keyword evidence="7" id="KW-0460">Magnesium</keyword>
<feature type="transmembrane region" description="Helical" evidence="8">
    <location>
        <begin position="160"/>
        <end position="178"/>
    </location>
</feature>
<keyword evidence="2" id="KW-1003">Cell membrane</keyword>
<evidence type="ECO:0000256" key="3">
    <source>
        <dbReference type="ARBA" id="ARBA00022679"/>
    </source>
</evidence>
<feature type="transmembrane region" description="Helical" evidence="8">
    <location>
        <begin position="104"/>
        <end position="127"/>
    </location>
</feature>
<dbReference type="PANTHER" id="PTHR22926">
    <property type="entry name" value="PHOSPHO-N-ACETYLMURAMOYL-PENTAPEPTIDE-TRANSFERASE"/>
    <property type="match status" value="1"/>
</dbReference>
<dbReference type="EMBL" id="LR633966">
    <property type="protein sequence ID" value="VUX54825.1"/>
    <property type="molecule type" value="Genomic_DNA"/>
</dbReference>
<feature type="transmembrane region" description="Helical" evidence="8">
    <location>
        <begin position="133"/>
        <end position="153"/>
    </location>
</feature>
<dbReference type="GO" id="GO:0071555">
    <property type="term" value="P:cell wall organization"/>
    <property type="evidence" value="ECO:0007669"/>
    <property type="project" value="TreeGrafter"/>
</dbReference>
<evidence type="ECO:0000256" key="1">
    <source>
        <dbReference type="ARBA" id="ARBA00004651"/>
    </source>
</evidence>
<gene>
    <name evidence="9" type="ORF">JTBB02_V1_10004</name>
</gene>
<dbReference type="PANTHER" id="PTHR22926:SF3">
    <property type="entry name" value="UNDECAPRENYL-PHOSPHATE ALPHA-N-ACETYLGLUCOSAMINYL 1-PHOSPHATE TRANSFERASE"/>
    <property type="match status" value="1"/>
</dbReference>
<name>A0A7D9H313_9GAMM</name>
<evidence type="ECO:0000313" key="9">
    <source>
        <dbReference type="EMBL" id="VUX54825.1"/>
    </source>
</evidence>
<evidence type="ECO:0000256" key="5">
    <source>
        <dbReference type="ARBA" id="ARBA00022989"/>
    </source>
</evidence>
<evidence type="ECO:0000256" key="8">
    <source>
        <dbReference type="SAM" id="Phobius"/>
    </source>
</evidence>